<dbReference type="EMBL" id="MW347481">
    <property type="protein sequence ID" value="QRI44141.1"/>
    <property type="molecule type" value="Genomic_DNA"/>
</dbReference>
<protein>
    <submittedName>
        <fullName evidence="1">Capsid protein</fullName>
    </submittedName>
</protein>
<accession>A0A890ULJ2</accession>
<name>A0A890ULJ2_9VIRU</name>
<organism evidence="1">
    <name type="scientific">Cressdnaviricota sp</name>
    <dbReference type="NCBI Taxonomy" id="2748378"/>
    <lineage>
        <taxon>Viruses</taxon>
        <taxon>Monodnaviria</taxon>
        <taxon>Shotokuvirae</taxon>
        <taxon>Cressdnaviricota</taxon>
    </lineage>
</organism>
<reference evidence="1" key="1">
    <citation type="submission" date="2020-11" db="EMBL/GenBank/DDBJ databases">
        <title>Viral genomes from river ports along the Yangtze River in China.</title>
        <authorList>
            <person name="Lu J."/>
            <person name="Shen Q."/>
            <person name="Yang S."/>
            <person name="Zhang W."/>
        </authorList>
    </citation>
    <scope>NUCLEOTIDE SEQUENCE</scope>
    <source>
        <strain evidence="1">4zj-CRESS-3</strain>
    </source>
</reference>
<sequence length="289" mass="31305">MPYQAKLVAAGLRTSTSGKRVVSPFSAEEYLHNLINPIRNMGTSKIPDLASYPTSVYSEQTEFTVDCNGSGVGGFAFWLYPAAKYSTETAATTDAAIVYTADINFSGNTDIQATFQRHRLVGFGFEYEYVGNDTNNQGQVGLSYVTGAEASKTTFDAILNSRDGVDGAAKWGGFGRYRPLDQADFDMHDTTSTSKIWAKIQVHFSACSAGAKFRVRATAHWEGITKLDNVAFTDLSDSPVNPLMLAAVQTVAQPFMSVGLYDVSKNQMDLDYQEALGMLRQLGGGPASK</sequence>
<evidence type="ECO:0000313" key="1">
    <source>
        <dbReference type="EMBL" id="QRI44141.1"/>
    </source>
</evidence>
<proteinExistence type="predicted"/>